<dbReference type="InterPro" id="IPR000253">
    <property type="entry name" value="FHA_dom"/>
</dbReference>
<sequence length="148" mass="17182">MLKWFRRKENEQEVKTDWAGIEATEVEPEAKEPLEFATEPPTEGAWLETKDRNGQSLFLFLRSPLVLGTSEDCDVRLDERFEGVEGVKPQHARIELWRDRWVIVPLDRDAAVFVNGKRTGENVLRDGVEIRLGENGVRFVFREGRSRE</sequence>
<accession>A0ABT2EIX3</accession>
<organism evidence="2 3">
    <name type="scientific">Candidatus Fervidibacter sacchari</name>
    <dbReference type="NCBI Taxonomy" id="1448929"/>
    <lineage>
        <taxon>Bacteria</taxon>
        <taxon>Candidatus Fervidibacterota</taxon>
        <taxon>Candidatus Fervidibacter</taxon>
    </lineage>
</organism>
<evidence type="ECO:0000313" key="2">
    <source>
        <dbReference type="EMBL" id="MCS3917899.1"/>
    </source>
</evidence>
<dbReference type="Pfam" id="PF00498">
    <property type="entry name" value="FHA"/>
    <property type="match status" value="1"/>
</dbReference>
<gene>
    <name evidence="2" type="ORF">M2350_000296</name>
</gene>
<dbReference type="SUPFAM" id="SSF49879">
    <property type="entry name" value="SMAD/FHA domain"/>
    <property type="match status" value="1"/>
</dbReference>
<name>A0ABT2EIX3_9BACT</name>
<dbReference type="Proteomes" id="UP001204798">
    <property type="component" value="Unassembled WGS sequence"/>
</dbReference>
<dbReference type="PROSITE" id="PS50006">
    <property type="entry name" value="FHA_DOMAIN"/>
    <property type="match status" value="1"/>
</dbReference>
<dbReference type="CDD" id="cd00060">
    <property type="entry name" value="FHA"/>
    <property type="match status" value="1"/>
</dbReference>
<dbReference type="RefSeq" id="WP_259092634.1">
    <property type="nucleotide sequence ID" value="NZ_CP130454.1"/>
</dbReference>
<evidence type="ECO:0000313" key="3">
    <source>
        <dbReference type="Proteomes" id="UP001204798"/>
    </source>
</evidence>
<feature type="domain" description="FHA" evidence="1">
    <location>
        <begin position="65"/>
        <end position="119"/>
    </location>
</feature>
<proteinExistence type="predicted"/>
<dbReference type="InterPro" id="IPR008984">
    <property type="entry name" value="SMAD_FHA_dom_sf"/>
</dbReference>
<comment type="caution">
    <text evidence="2">The sequence shown here is derived from an EMBL/GenBank/DDBJ whole genome shotgun (WGS) entry which is preliminary data.</text>
</comment>
<dbReference type="SMART" id="SM00240">
    <property type="entry name" value="FHA"/>
    <property type="match status" value="1"/>
</dbReference>
<protein>
    <recommendedName>
        <fullName evidence="1">FHA domain-containing protein</fullName>
    </recommendedName>
</protein>
<dbReference type="EMBL" id="JANUCP010000001">
    <property type="protein sequence ID" value="MCS3917899.1"/>
    <property type="molecule type" value="Genomic_DNA"/>
</dbReference>
<evidence type="ECO:0000259" key="1">
    <source>
        <dbReference type="PROSITE" id="PS50006"/>
    </source>
</evidence>
<dbReference type="Gene3D" id="2.60.200.20">
    <property type="match status" value="1"/>
</dbReference>
<keyword evidence="3" id="KW-1185">Reference proteome</keyword>
<reference evidence="2 3" key="1">
    <citation type="submission" date="2022-08" db="EMBL/GenBank/DDBJ databases">
        <title>Bacterial and archaeal communities from various locations to study Microbial Dark Matter (Phase II).</title>
        <authorList>
            <person name="Stepanauskas R."/>
        </authorList>
    </citation>
    <scope>NUCLEOTIDE SEQUENCE [LARGE SCALE GENOMIC DNA]</scope>
    <source>
        <strain evidence="2 3">PD1</strain>
    </source>
</reference>